<dbReference type="GO" id="GO:0106435">
    <property type="term" value="F:carboxylesterase activity"/>
    <property type="evidence" value="ECO:0007669"/>
    <property type="project" value="UniProtKB-EC"/>
</dbReference>
<reference evidence="7" key="4">
    <citation type="journal article" date="2018" name="Nat. Plants">
        <title>Whole-genome landscape of Medicago truncatula symbiotic genes.</title>
        <authorList>
            <person name="Pecrix Y."/>
            <person name="Staton S.E."/>
            <person name="Sallet E."/>
            <person name="Lelandais-Briere C."/>
            <person name="Moreau S."/>
            <person name="Carrere S."/>
            <person name="Blein T."/>
            <person name="Jardinaud M.F."/>
            <person name="Latrasse D."/>
            <person name="Zouine M."/>
            <person name="Zahm M."/>
            <person name="Kreplak J."/>
            <person name="Mayjonade B."/>
            <person name="Satge C."/>
            <person name="Perez M."/>
            <person name="Cauet S."/>
            <person name="Marande W."/>
            <person name="Chantry-Darmon C."/>
            <person name="Lopez-Roques C."/>
            <person name="Bouchez O."/>
            <person name="Berard A."/>
            <person name="Debelle F."/>
            <person name="Munos S."/>
            <person name="Bendahmane A."/>
            <person name="Berges H."/>
            <person name="Niebel A."/>
            <person name="Buitink J."/>
            <person name="Frugier F."/>
            <person name="Benhamed M."/>
            <person name="Crespi M."/>
            <person name="Gouzy J."/>
            <person name="Gamas P."/>
        </authorList>
    </citation>
    <scope>NUCLEOTIDE SEQUENCE [LARGE SCALE GENOMIC DNA]</scope>
    <source>
        <strain evidence="7">cv. Jemalong A17</strain>
    </source>
</reference>
<reference evidence="3 6" key="1">
    <citation type="journal article" date="2011" name="Nature">
        <title>The Medicago genome provides insight into the evolution of rhizobial symbioses.</title>
        <authorList>
            <person name="Young N.D."/>
            <person name="Debelle F."/>
            <person name="Oldroyd G.E."/>
            <person name="Geurts R."/>
            <person name="Cannon S.B."/>
            <person name="Udvardi M.K."/>
            <person name="Benedito V.A."/>
            <person name="Mayer K.F."/>
            <person name="Gouzy J."/>
            <person name="Schoof H."/>
            <person name="Van de Peer Y."/>
            <person name="Proost S."/>
            <person name="Cook D.R."/>
            <person name="Meyers B.C."/>
            <person name="Spannagl M."/>
            <person name="Cheung F."/>
            <person name="De Mita S."/>
            <person name="Krishnakumar V."/>
            <person name="Gundlach H."/>
            <person name="Zhou S."/>
            <person name="Mudge J."/>
            <person name="Bharti A.K."/>
            <person name="Murray J.D."/>
            <person name="Naoumkina M.A."/>
            <person name="Rosen B."/>
            <person name="Silverstein K.A."/>
            <person name="Tang H."/>
            <person name="Rombauts S."/>
            <person name="Zhao P.X."/>
            <person name="Zhou P."/>
            <person name="Barbe V."/>
            <person name="Bardou P."/>
            <person name="Bechner M."/>
            <person name="Bellec A."/>
            <person name="Berger A."/>
            <person name="Berges H."/>
            <person name="Bidwell S."/>
            <person name="Bisseling T."/>
            <person name="Choisne N."/>
            <person name="Couloux A."/>
            <person name="Denny R."/>
            <person name="Deshpande S."/>
            <person name="Dai X."/>
            <person name="Doyle J.J."/>
            <person name="Dudez A.M."/>
            <person name="Farmer A.D."/>
            <person name="Fouteau S."/>
            <person name="Franken C."/>
            <person name="Gibelin C."/>
            <person name="Gish J."/>
            <person name="Goldstein S."/>
            <person name="Gonzalez A.J."/>
            <person name="Green P.J."/>
            <person name="Hallab A."/>
            <person name="Hartog M."/>
            <person name="Hua A."/>
            <person name="Humphray S.J."/>
            <person name="Jeong D.H."/>
            <person name="Jing Y."/>
            <person name="Jocker A."/>
            <person name="Kenton S.M."/>
            <person name="Kim D.J."/>
            <person name="Klee K."/>
            <person name="Lai H."/>
            <person name="Lang C."/>
            <person name="Lin S."/>
            <person name="Macmil S.L."/>
            <person name="Magdelenat G."/>
            <person name="Matthews L."/>
            <person name="McCorrison J."/>
            <person name="Monaghan E.L."/>
            <person name="Mun J.H."/>
            <person name="Najar F.Z."/>
            <person name="Nicholson C."/>
            <person name="Noirot C."/>
            <person name="O'Bleness M."/>
            <person name="Paule C.R."/>
            <person name="Poulain J."/>
            <person name="Prion F."/>
            <person name="Qin B."/>
            <person name="Qu C."/>
            <person name="Retzel E.F."/>
            <person name="Riddle C."/>
            <person name="Sallet E."/>
            <person name="Samain S."/>
            <person name="Samson N."/>
            <person name="Sanders I."/>
            <person name="Saurat O."/>
            <person name="Scarpelli C."/>
            <person name="Schiex T."/>
            <person name="Segurens B."/>
            <person name="Severin A.J."/>
            <person name="Sherrier D.J."/>
            <person name="Shi R."/>
            <person name="Sims S."/>
            <person name="Singer S.R."/>
            <person name="Sinharoy S."/>
            <person name="Sterck L."/>
            <person name="Viollet A."/>
            <person name="Wang B.B."/>
            <person name="Wang K."/>
            <person name="Wang M."/>
            <person name="Wang X."/>
            <person name="Warfsmann J."/>
            <person name="Weissenbach J."/>
            <person name="White D.D."/>
            <person name="White J.D."/>
            <person name="Wiley G.B."/>
            <person name="Wincker P."/>
            <person name="Xing Y."/>
            <person name="Yang L."/>
            <person name="Yao Z."/>
            <person name="Ying F."/>
            <person name="Zhai J."/>
            <person name="Zhou L."/>
            <person name="Zuber A."/>
            <person name="Denarie J."/>
            <person name="Dixon R.A."/>
            <person name="May G.D."/>
            <person name="Schwartz D.C."/>
            <person name="Rogers J."/>
            <person name="Quetier F."/>
            <person name="Town C.D."/>
            <person name="Roe B.A."/>
        </authorList>
    </citation>
    <scope>NUCLEOTIDE SEQUENCE [LARGE SCALE GENOMIC DNA]</scope>
    <source>
        <strain evidence="3">A17</strain>
        <strain evidence="5 6">cv. Jemalong A17</strain>
    </source>
</reference>
<dbReference type="Pfam" id="PF07859">
    <property type="entry name" value="Abhydrolase_3"/>
    <property type="match status" value="1"/>
</dbReference>
<dbReference type="EC" id="3.1.1.1" evidence="4"/>
<evidence type="ECO:0000313" key="4">
    <source>
        <dbReference type="EMBL" id="RHN70268.1"/>
    </source>
</evidence>
<evidence type="ECO:0000256" key="1">
    <source>
        <dbReference type="ARBA" id="ARBA00010515"/>
    </source>
</evidence>
<dbReference type="Proteomes" id="UP000002051">
    <property type="component" value="Chromosome 3"/>
</dbReference>
<dbReference type="OrthoDB" id="408631at2759"/>
<accession>G7J6B0</accession>
<dbReference type="EnsemblPlants" id="AES73267">
    <property type="protein sequence ID" value="AES73267"/>
    <property type="gene ID" value="MTR_3g101420"/>
</dbReference>
<gene>
    <name evidence="5" type="primary">11435184</name>
    <name evidence="3" type="ordered locus">MTR_3g101420</name>
    <name evidence="4" type="ORF">MtrunA17_Chr3g0133701</name>
</gene>
<reference evidence="4" key="5">
    <citation type="journal article" date="2018" name="Nat. Plants">
        <title>Whole-genome landscape of Medicago truncatula symbiotic genes.</title>
        <authorList>
            <person name="Pecrix Y."/>
            <person name="Gamas P."/>
            <person name="Carrere S."/>
        </authorList>
    </citation>
    <scope>NUCLEOTIDE SEQUENCE</scope>
    <source>
        <tissue evidence="4">Leaves</tissue>
    </source>
</reference>
<dbReference type="EMBL" id="PSQE01000003">
    <property type="protein sequence ID" value="RHN70268.1"/>
    <property type="molecule type" value="Genomic_DNA"/>
</dbReference>
<evidence type="ECO:0000313" key="5">
    <source>
        <dbReference type="EnsemblPlants" id="AES73267"/>
    </source>
</evidence>
<evidence type="ECO:0000313" key="6">
    <source>
        <dbReference type="Proteomes" id="UP000002051"/>
    </source>
</evidence>
<evidence type="ECO:0000259" key="2">
    <source>
        <dbReference type="Pfam" id="PF07859"/>
    </source>
</evidence>
<evidence type="ECO:0000313" key="7">
    <source>
        <dbReference type="Proteomes" id="UP000265566"/>
    </source>
</evidence>
<dbReference type="PANTHER" id="PTHR23024:SF577">
    <property type="entry name" value="CARBOXYLESTERASE 2-RELATED"/>
    <property type="match status" value="1"/>
</dbReference>
<evidence type="ECO:0000313" key="3">
    <source>
        <dbReference type="EMBL" id="AES73267.1"/>
    </source>
</evidence>
<dbReference type="PaxDb" id="3880-AES73267"/>
<keyword evidence="4" id="KW-0378">Hydrolase</keyword>
<dbReference type="AlphaFoldDB" id="G7J6B0"/>
<comment type="similarity">
    <text evidence="1">Belongs to the 'GDXG' lipolytic enzyme family.</text>
</comment>
<dbReference type="EMBL" id="CM001219">
    <property type="protein sequence ID" value="AES73267.1"/>
    <property type="molecule type" value="Genomic_DNA"/>
</dbReference>
<dbReference type="InterPro" id="IPR013094">
    <property type="entry name" value="AB_hydrolase_3"/>
</dbReference>
<sequence>MDPTHPQIYEVPPYLRVHKDGTVERYAGIAVVPPGIDPHTNVISKDITIIPETGVTARLYSPNNSTSEKLPLIVYFHGGAYCIASSSDPVYHNSLNKLVAEANIIAISVNYRLAPEHPLPAAYDDSWEAVQWIASHAAENGEENDYESWLKEKVDFNKVFLAGDSAGANIGNYIALKDHNFNFKILGLIMVNPYFWGKEPIGEETSDDLKRRMVDRWWELVCPSDKGNDDPLINPFVEEAPRLEGLGVEKVLVTVCEKDILIERGKLYHNKLVNSGWKGTAELYEIQGKDHVFHIFNPECDKAKSLIKRIAVFINE</sequence>
<reference evidence="3 6" key="2">
    <citation type="journal article" date="2014" name="BMC Genomics">
        <title>An improved genome release (version Mt4.0) for the model legume Medicago truncatula.</title>
        <authorList>
            <person name="Tang H."/>
            <person name="Krishnakumar V."/>
            <person name="Bidwell S."/>
            <person name="Rosen B."/>
            <person name="Chan A."/>
            <person name="Zhou S."/>
            <person name="Gentzbittel L."/>
            <person name="Childs K.L."/>
            <person name="Yandell M."/>
            <person name="Gundlach H."/>
            <person name="Mayer K.F."/>
            <person name="Schwartz D.C."/>
            <person name="Town C.D."/>
        </authorList>
    </citation>
    <scope>GENOME REANNOTATION</scope>
    <source>
        <strain evidence="5 6">cv. Jemalong A17</strain>
    </source>
</reference>
<dbReference type="OMA" id="VSCANVV"/>
<dbReference type="KEGG" id="mtr:11435184"/>
<keyword evidence="6" id="KW-1185">Reference proteome</keyword>
<dbReference type="InterPro" id="IPR050466">
    <property type="entry name" value="Carboxylest/Gibb_receptor"/>
</dbReference>
<dbReference type="Proteomes" id="UP000265566">
    <property type="component" value="Chromosome 3"/>
</dbReference>
<proteinExistence type="inferred from homology"/>
<name>G7J6B0_MEDTR</name>
<protein>
    <submittedName>
        <fullName evidence="3">Gibberellin receptor GID1</fullName>
    </submittedName>
    <submittedName>
        <fullName evidence="4">Putative carboxylesterase</fullName>
        <ecNumber evidence="4">3.1.1.1</ecNumber>
    </submittedName>
</protein>
<dbReference type="Gene3D" id="3.40.50.1820">
    <property type="entry name" value="alpha/beta hydrolase"/>
    <property type="match status" value="1"/>
</dbReference>
<dbReference type="eggNOG" id="KOG1515">
    <property type="taxonomic scope" value="Eukaryota"/>
</dbReference>
<keyword evidence="3" id="KW-0675">Receptor</keyword>
<dbReference type="Gramene" id="rna18831">
    <property type="protein sequence ID" value="RHN70268.1"/>
    <property type="gene ID" value="gene18831"/>
</dbReference>
<dbReference type="SUPFAM" id="SSF53474">
    <property type="entry name" value="alpha/beta-Hydrolases"/>
    <property type="match status" value="1"/>
</dbReference>
<dbReference type="STRING" id="3880.G7J6B0"/>
<feature type="domain" description="Alpha/beta hydrolase fold-3" evidence="2">
    <location>
        <begin position="73"/>
        <end position="294"/>
    </location>
</feature>
<organism evidence="3 6">
    <name type="scientific">Medicago truncatula</name>
    <name type="common">Barrel medic</name>
    <name type="synonym">Medicago tribuloides</name>
    <dbReference type="NCBI Taxonomy" id="3880"/>
    <lineage>
        <taxon>Eukaryota</taxon>
        <taxon>Viridiplantae</taxon>
        <taxon>Streptophyta</taxon>
        <taxon>Embryophyta</taxon>
        <taxon>Tracheophyta</taxon>
        <taxon>Spermatophyta</taxon>
        <taxon>Magnoliopsida</taxon>
        <taxon>eudicotyledons</taxon>
        <taxon>Gunneridae</taxon>
        <taxon>Pentapetalae</taxon>
        <taxon>rosids</taxon>
        <taxon>fabids</taxon>
        <taxon>Fabales</taxon>
        <taxon>Fabaceae</taxon>
        <taxon>Papilionoideae</taxon>
        <taxon>50 kb inversion clade</taxon>
        <taxon>NPAAA clade</taxon>
        <taxon>Hologalegina</taxon>
        <taxon>IRL clade</taxon>
        <taxon>Trifolieae</taxon>
        <taxon>Medicago</taxon>
    </lineage>
</organism>
<dbReference type="PANTHER" id="PTHR23024">
    <property type="entry name" value="ARYLACETAMIDE DEACETYLASE"/>
    <property type="match status" value="1"/>
</dbReference>
<dbReference type="HOGENOM" id="CLU_012494_22_0_1"/>
<dbReference type="InterPro" id="IPR029058">
    <property type="entry name" value="AB_hydrolase_fold"/>
</dbReference>
<reference evidence="5" key="3">
    <citation type="submission" date="2015-04" db="UniProtKB">
        <authorList>
            <consortium name="EnsemblPlants"/>
        </authorList>
    </citation>
    <scope>IDENTIFICATION</scope>
    <source>
        <strain evidence="5">cv. Jemalong A17</strain>
    </source>
</reference>